<dbReference type="PANTHER" id="PTHR42935:SF1">
    <property type="entry name" value="SLR0930 PROTEIN"/>
    <property type="match status" value="1"/>
</dbReference>
<gene>
    <name evidence="1" type="ORF">EDD59_10747</name>
</gene>
<organism evidence="1 2">
    <name type="scientific">Muricomes intestini</name>
    <dbReference type="NCBI Taxonomy" id="1796634"/>
    <lineage>
        <taxon>Bacteria</taxon>
        <taxon>Bacillati</taxon>
        <taxon>Bacillota</taxon>
        <taxon>Clostridia</taxon>
        <taxon>Lachnospirales</taxon>
        <taxon>Lachnospiraceae</taxon>
        <taxon>Muricomes</taxon>
    </lineage>
</organism>
<dbReference type="Gene3D" id="3.40.50.300">
    <property type="entry name" value="P-loop containing nucleotide triphosphate hydrolases"/>
    <property type="match status" value="1"/>
</dbReference>
<keyword evidence="2" id="KW-1185">Reference proteome</keyword>
<evidence type="ECO:0000313" key="2">
    <source>
        <dbReference type="Proteomes" id="UP000295726"/>
    </source>
</evidence>
<sequence length="431" mass="50099">MRTNELMLYKNMEYGSILHDMTFLMENYDNEYYNREDLRALFFDCINTLLELSVSHGFEGNLWHVYLTFLLASDENAYSTSCEIVGPVEGSINEIALRDFAVFKELFDYDFENMEKKLKTDSFSILEKYRNINEGSKVFNKRIRDRICYLAKALGKASDVAAFKDILTQFYREFGVGKLGLHKAFRVEHPEGEETEIVPITNIAHVHLDDLVGYELAKKKLIDNTKAFVEGRRANNCLLYGDAGTGKSSSIKAILNQYYDKGLRMIEVYKHQFRDLNDVIAQIKSRNYKFIIYMDDLSFEEFEIEYKYLKAVIEGGLEKKPDNVLIYATSNRRHLVRETFKDKADRDEELHTNDTVQEKLSLVARFGVTIYFGSPDKKEFHQIVKELARQNAIEMPEEELLMQANRWELTHGGMTGRTAQQFVDYLLGQKG</sequence>
<dbReference type="Pfam" id="PF05673">
    <property type="entry name" value="DUF815"/>
    <property type="match status" value="1"/>
</dbReference>
<dbReference type="AlphaFoldDB" id="A0A4R3KA55"/>
<dbReference type="InterPro" id="IPR027417">
    <property type="entry name" value="P-loop_NTPase"/>
</dbReference>
<reference evidence="1 2" key="1">
    <citation type="submission" date="2019-03" db="EMBL/GenBank/DDBJ databases">
        <title>Genomic Encyclopedia of Type Strains, Phase IV (KMG-IV): sequencing the most valuable type-strain genomes for metagenomic binning, comparative biology and taxonomic classification.</title>
        <authorList>
            <person name="Goeker M."/>
        </authorList>
    </citation>
    <scope>NUCLEOTIDE SEQUENCE [LARGE SCALE GENOMIC DNA]</scope>
    <source>
        <strain evidence="1 2">DSM 29489</strain>
    </source>
</reference>
<dbReference type="Proteomes" id="UP000295726">
    <property type="component" value="Unassembled WGS sequence"/>
</dbReference>
<dbReference type="InterPro" id="IPR008533">
    <property type="entry name" value="DUF815"/>
</dbReference>
<dbReference type="RefSeq" id="WP_132380141.1">
    <property type="nucleotide sequence ID" value="NZ_SLZZ01000007.1"/>
</dbReference>
<dbReference type="OrthoDB" id="9812140at2"/>
<protein>
    <submittedName>
        <fullName evidence="1">Uncharacterized protein</fullName>
    </submittedName>
</protein>
<proteinExistence type="predicted"/>
<dbReference type="PANTHER" id="PTHR42935">
    <property type="entry name" value="SLR0930 PROTEIN"/>
    <property type="match status" value="1"/>
</dbReference>
<dbReference type="SUPFAM" id="SSF52540">
    <property type="entry name" value="P-loop containing nucleoside triphosphate hydrolases"/>
    <property type="match status" value="1"/>
</dbReference>
<accession>A0A4R3KA55</accession>
<dbReference type="EMBL" id="SLZZ01000007">
    <property type="protein sequence ID" value="TCS79793.1"/>
    <property type="molecule type" value="Genomic_DNA"/>
</dbReference>
<name>A0A4R3KA55_9FIRM</name>
<evidence type="ECO:0000313" key="1">
    <source>
        <dbReference type="EMBL" id="TCS79793.1"/>
    </source>
</evidence>
<comment type="caution">
    <text evidence="1">The sequence shown here is derived from an EMBL/GenBank/DDBJ whole genome shotgun (WGS) entry which is preliminary data.</text>
</comment>